<dbReference type="InterPro" id="IPR045509">
    <property type="entry name" value="HD_assoc_2"/>
</dbReference>
<accession>A0A1I4WEA9</accession>
<dbReference type="PANTHER" id="PTHR11373:SF4">
    <property type="entry name" value="DEOXYNUCLEOSIDE TRIPHOSPHATE TRIPHOSPHOHYDROLASE SAMHD1"/>
    <property type="match status" value="1"/>
</dbReference>
<dbReference type="InterPro" id="IPR050135">
    <property type="entry name" value="dGTPase-like"/>
</dbReference>
<dbReference type="Proteomes" id="UP000198769">
    <property type="component" value="Unassembled WGS sequence"/>
</dbReference>
<dbReference type="Pfam" id="PF01966">
    <property type="entry name" value="HD"/>
    <property type="match status" value="1"/>
</dbReference>
<protein>
    <recommendedName>
        <fullName evidence="1">HD/PDEase domain-containing protein</fullName>
    </recommendedName>
</protein>
<evidence type="ECO:0000259" key="1">
    <source>
        <dbReference type="SMART" id="SM00471"/>
    </source>
</evidence>
<dbReference type="GO" id="GO:0008832">
    <property type="term" value="F:dGTPase activity"/>
    <property type="evidence" value="ECO:0007669"/>
    <property type="project" value="TreeGrafter"/>
</dbReference>
<evidence type="ECO:0000313" key="3">
    <source>
        <dbReference type="Proteomes" id="UP000198769"/>
    </source>
</evidence>
<dbReference type="EMBL" id="FOVD01000001">
    <property type="protein sequence ID" value="SFN11703.1"/>
    <property type="molecule type" value="Genomic_DNA"/>
</dbReference>
<dbReference type="PANTHER" id="PTHR11373">
    <property type="entry name" value="DEOXYNUCLEOSIDE TRIPHOSPHATE TRIPHOSPHOHYDROLASE"/>
    <property type="match status" value="1"/>
</dbReference>
<dbReference type="InterPro" id="IPR003607">
    <property type="entry name" value="HD/PDEase_dom"/>
</dbReference>
<dbReference type="AlphaFoldDB" id="A0A1I4WEA9"/>
<proteinExistence type="predicted"/>
<dbReference type="SMART" id="SM00471">
    <property type="entry name" value="HDc"/>
    <property type="match status" value="1"/>
</dbReference>
<sequence>MFTNIDVSMQNKLKIINDPVHGFIRIPHEILFDVIEHPYFQRLRRIGQTGLLNLIFPGATHTRFHHALGAMHLMFTALETLRQKGIKISEEEEKGAMLAILMHDIGHGPFSHALENMLMDDWHHEKLSLLLMNKLNEEFGGQLSVAIEMFQGKYHRKFFNQLISSQLDVDRLDYLNRDSFFTGVSEGNINTQRIISMMNVCGEGELVIDAKGVYSIENFLTARMFMYWQVYYHKTSALAEFLLVEILKRAKFLVSQGMDLPAGENLKYFLHRAKSSATDEDIYRFNQLDDNDIIHAMKSWQNSDDFILSYWCKCVIQRNLPKTVISTRPFAPEFIEEKIKKTNEFFGIDNGKELVHEIKRKLLPYDTEKQPIYLLKKDGKKIRLEESQDQLLSGLMVHKTARYILTFPREISNIIS</sequence>
<dbReference type="SUPFAM" id="SSF109604">
    <property type="entry name" value="HD-domain/PDEase-like"/>
    <property type="match status" value="1"/>
</dbReference>
<dbReference type="Pfam" id="PF19276">
    <property type="entry name" value="HD_assoc_2"/>
    <property type="match status" value="1"/>
</dbReference>
<dbReference type="CDD" id="cd00077">
    <property type="entry name" value="HDc"/>
    <property type="match status" value="1"/>
</dbReference>
<reference evidence="3" key="1">
    <citation type="submission" date="2016-10" db="EMBL/GenBank/DDBJ databases">
        <authorList>
            <person name="Varghese N."/>
            <person name="Submissions S."/>
        </authorList>
    </citation>
    <scope>NUCLEOTIDE SEQUENCE [LARGE SCALE GENOMIC DNA]</scope>
    <source>
        <strain evidence="3">DSM 25575</strain>
    </source>
</reference>
<evidence type="ECO:0000313" key="2">
    <source>
        <dbReference type="EMBL" id="SFN11703.1"/>
    </source>
</evidence>
<dbReference type="InterPro" id="IPR006674">
    <property type="entry name" value="HD_domain"/>
</dbReference>
<name>A0A1I4WEA9_CHROL</name>
<dbReference type="Gene3D" id="1.10.3210.10">
    <property type="entry name" value="Hypothetical protein af1432"/>
    <property type="match status" value="1"/>
</dbReference>
<keyword evidence="3" id="KW-1185">Reference proteome</keyword>
<organism evidence="2 3">
    <name type="scientific">Chryseobacterium oleae</name>
    <dbReference type="NCBI Taxonomy" id="491207"/>
    <lineage>
        <taxon>Bacteria</taxon>
        <taxon>Pseudomonadati</taxon>
        <taxon>Bacteroidota</taxon>
        <taxon>Flavobacteriia</taxon>
        <taxon>Flavobacteriales</taxon>
        <taxon>Weeksellaceae</taxon>
        <taxon>Chryseobacterium group</taxon>
        <taxon>Chryseobacterium</taxon>
    </lineage>
</organism>
<gene>
    <name evidence="2" type="ORF">SAMN05421594_1122</name>
</gene>
<dbReference type="GO" id="GO:0006203">
    <property type="term" value="P:dGTP catabolic process"/>
    <property type="evidence" value="ECO:0007669"/>
    <property type="project" value="TreeGrafter"/>
</dbReference>
<feature type="domain" description="HD/PDEase" evidence="1">
    <location>
        <begin position="59"/>
        <end position="184"/>
    </location>
</feature>